<dbReference type="EC" id="5.1.99.6" evidence="12"/>
<keyword evidence="5 12" id="KW-0547">Nucleotide-binding</keyword>
<comment type="cofactor">
    <cofactor evidence="12">
        <name>K(+)</name>
        <dbReference type="ChEBI" id="CHEBI:29103"/>
    </cofactor>
    <text evidence="12">Binds 1 potassium ion per subunit.</text>
</comment>
<keyword evidence="3 12" id="KW-0964">Secreted</keyword>
<dbReference type="GeneID" id="106557201"/>
<dbReference type="GO" id="GO:0005739">
    <property type="term" value="C:mitochondrion"/>
    <property type="evidence" value="ECO:0007669"/>
    <property type="project" value="UniProtKB-SubCell"/>
</dbReference>
<reference evidence="16" key="1">
    <citation type="submission" date="2025-08" db="UniProtKB">
        <authorList>
            <consortium name="RefSeq"/>
        </authorList>
    </citation>
    <scope>IDENTIFICATION</scope>
</reference>
<evidence type="ECO:0000256" key="12">
    <source>
        <dbReference type="HAMAP-Rule" id="MF_03159"/>
    </source>
</evidence>
<keyword evidence="11 12" id="KW-0413">Isomerase</keyword>
<dbReference type="HAMAP" id="MF_01966">
    <property type="entry name" value="NADHX_epimerase"/>
    <property type="match status" value="1"/>
</dbReference>
<comment type="function">
    <text evidence="12">Catalyzes the epimerization of the S- and R-forms of NAD(P)HX, a damaged form of NAD(P)H that is a result of enzymatic or heat-dependent hydration. This is a prerequisite for the S-specific NAD(P)H-hydrate dehydratase to allow the repair of both epimers of NAD(P)HX.</text>
</comment>
<evidence type="ECO:0000313" key="15">
    <source>
        <dbReference type="Proteomes" id="UP000504617"/>
    </source>
</evidence>
<keyword evidence="13" id="KW-0732">Signal</keyword>
<feature type="binding site" evidence="12">
    <location>
        <position position="105"/>
    </location>
    <ligand>
        <name>K(+)</name>
        <dbReference type="ChEBI" id="CHEBI:29103"/>
    </ligand>
</feature>
<feature type="binding site" evidence="12">
    <location>
        <begin position="174"/>
        <end position="180"/>
    </location>
    <ligand>
        <name>(6S)-NADPHX</name>
        <dbReference type="ChEBI" id="CHEBI:64076"/>
    </ligand>
</feature>
<feature type="binding site" evidence="12">
    <location>
        <position position="206"/>
    </location>
    <ligand>
        <name>K(+)</name>
        <dbReference type="ChEBI" id="CHEBI:29103"/>
    </ligand>
</feature>
<dbReference type="Proteomes" id="UP000504617">
    <property type="component" value="Unplaced"/>
</dbReference>
<evidence type="ECO:0000256" key="5">
    <source>
        <dbReference type="ARBA" id="ARBA00022741"/>
    </source>
</evidence>
<dbReference type="PANTHER" id="PTHR13232">
    <property type="entry name" value="NAD(P)H-HYDRATE EPIMERASE"/>
    <property type="match status" value="1"/>
</dbReference>
<dbReference type="NCBIfam" id="TIGR00197">
    <property type="entry name" value="yjeF_nterm"/>
    <property type="match status" value="1"/>
</dbReference>
<feature type="domain" description="YjeF N-terminal" evidence="14">
    <location>
        <begin position="50"/>
        <end position="260"/>
    </location>
</feature>
<sequence length="290" mass="31685">MSGPRRVALLGLGLLLSRAAAGHCPARLWPPPRAMQSAAPGLKFLGQKEAQAIDQELFEEYKFSVDQLMELAGLSCATAIAKAYPASSFTISQPAVLIVCGPGNNGGDGLVCARHLKMFGYQPTLHYPKRPNKPLFEGLTTQCKKMEIPFLTEFPSEAALIDEIYGLVVDAVFGFSFQGAVREPFGTILSTLEKVTIPVVSIDIPSGWDVEKGNPDGLQPDMLISLTAPKKAAQHFQGRYHFLGGRFVPEALQKKYALNLPPYPLFMKLHIVPSVPKDLFLPGNNKYNFN</sequence>
<dbReference type="AlphaFoldDB" id="A0A6I9Z7Q7"/>
<organism evidence="15 16">
    <name type="scientific">Thamnophis sirtalis</name>
    <dbReference type="NCBI Taxonomy" id="35019"/>
    <lineage>
        <taxon>Eukaryota</taxon>
        <taxon>Metazoa</taxon>
        <taxon>Chordata</taxon>
        <taxon>Craniata</taxon>
        <taxon>Vertebrata</taxon>
        <taxon>Euteleostomi</taxon>
        <taxon>Lepidosauria</taxon>
        <taxon>Squamata</taxon>
        <taxon>Bifurcata</taxon>
        <taxon>Unidentata</taxon>
        <taxon>Episquamata</taxon>
        <taxon>Toxicofera</taxon>
        <taxon>Serpentes</taxon>
        <taxon>Colubroidea</taxon>
        <taxon>Colubridae</taxon>
        <taxon>Natricinae</taxon>
        <taxon>Thamnophis</taxon>
    </lineage>
</organism>
<accession>A0A6I9Z7Q7</accession>
<dbReference type="OrthoDB" id="10064708at2759"/>
<dbReference type="PROSITE" id="PS51385">
    <property type="entry name" value="YJEF_N"/>
    <property type="match status" value="1"/>
</dbReference>
<evidence type="ECO:0000256" key="7">
    <source>
        <dbReference type="ARBA" id="ARBA00022946"/>
    </source>
</evidence>
<evidence type="ECO:0000256" key="9">
    <source>
        <dbReference type="ARBA" id="ARBA00023027"/>
    </source>
</evidence>
<feature type="chain" id="PRO_5027073016" description="NAD(P)H-hydrate epimerase" evidence="13">
    <location>
        <begin position="22"/>
        <end position="290"/>
    </location>
</feature>
<comment type="subcellular location">
    <subcellularLocation>
        <location evidence="12">Mitochondrion</location>
    </subcellularLocation>
    <subcellularLocation>
        <location evidence="12">Secreted</location>
    </subcellularLocation>
</comment>
<feature type="binding site" evidence="12">
    <location>
        <begin position="104"/>
        <end position="108"/>
    </location>
    <ligand>
        <name>(6S)-NADPHX</name>
        <dbReference type="ChEBI" id="CHEBI:64076"/>
    </ligand>
</feature>
<evidence type="ECO:0000259" key="14">
    <source>
        <dbReference type="PROSITE" id="PS51385"/>
    </source>
</evidence>
<evidence type="ECO:0000313" key="16">
    <source>
        <dbReference type="RefSeq" id="XP_013931845.1"/>
    </source>
</evidence>
<dbReference type="InterPro" id="IPR004443">
    <property type="entry name" value="YjeF_N_dom"/>
</dbReference>
<evidence type="ECO:0000256" key="4">
    <source>
        <dbReference type="ARBA" id="ARBA00022723"/>
    </source>
</evidence>
<comment type="caution">
    <text evidence="12">Lacks conserved residue(s) required for the propagation of feature annotation.</text>
</comment>
<dbReference type="CTD" id="128240"/>
<evidence type="ECO:0000256" key="3">
    <source>
        <dbReference type="ARBA" id="ARBA00022525"/>
    </source>
</evidence>
<evidence type="ECO:0000256" key="10">
    <source>
        <dbReference type="ARBA" id="ARBA00023128"/>
    </source>
</evidence>
<protein>
    <recommendedName>
        <fullName evidence="12">NAD(P)H-hydrate epimerase</fullName>
        <ecNumber evidence="12">5.1.99.6</ecNumber>
    </recommendedName>
    <alternativeName>
        <fullName evidence="12">Apolipoprotein A-I-binding protein</fullName>
        <shortName evidence="12">AI-BP</shortName>
    </alternativeName>
    <alternativeName>
        <fullName evidence="12">NAD(P)HX epimerase</fullName>
    </alternativeName>
</protein>
<name>A0A6I9Z7Q7_9SAUR</name>
<evidence type="ECO:0000256" key="11">
    <source>
        <dbReference type="ARBA" id="ARBA00023235"/>
    </source>
</evidence>
<dbReference type="Gene3D" id="3.40.50.10260">
    <property type="entry name" value="YjeF N-terminal domain"/>
    <property type="match status" value="1"/>
</dbReference>
<proteinExistence type="inferred from homology"/>
<keyword evidence="8 12" id="KW-0630">Potassium</keyword>
<dbReference type="FunFam" id="3.40.50.10260:FF:000002">
    <property type="entry name" value="NAD(P)H-hydrate epimerase"/>
    <property type="match status" value="1"/>
</dbReference>
<keyword evidence="6" id="KW-0521">NADP</keyword>
<dbReference type="InterPro" id="IPR032976">
    <property type="entry name" value="YJEFN_prot_NAXE-like"/>
</dbReference>
<dbReference type="GO" id="GO:0046872">
    <property type="term" value="F:metal ion binding"/>
    <property type="evidence" value="ECO:0007669"/>
    <property type="project" value="UniProtKB-KW"/>
</dbReference>
<dbReference type="GO" id="GO:0052856">
    <property type="term" value="F:NAD(P)HX epimerase activity"/>
    <property type="evidence" value="ECO:0007669"/>
    <property type="project" value="UniProtKB-UniRule"/>
</dbReference>
<dbReference type="PANTHER" id="PTHR13232:SF11">
    <property type="entry name" value="NAD(P)H-HYDRATE EPIMERASE"/>
    <property type="match status" value="1"/>
</dbReference>
<comment type="catalytic activity">
    <reaction evidence="1 12">
        <text>(6R)-NADHX = (6S)-NADHX</text>
        <dbReference type="Rhea" id="RHEA:32215"/>
        <dbReference type="ChEBI" id="CHEBI:64074"/>
        <dbReference type="ChEBI" id="CHEBI:64075"/>
        <dbReference type="EC" id="5.1.99.6"/>
    </reaction>
</comment>
<dbReference type="Pfam" id="PF03853">
    <property type="entry name" value="YjeF_N"/>
    <property type="match status" value="1"/>
</dbReference>
<feature type="binding site" evidence="12">
    <location>
        <position position="203"/>
    </location>
    <ligand>
        <name>(6S)-NADPHX</name>
        <dbReference type="ChEBI" id="CHEBI:64076"/>
    </ligand>
</feature>
<evidence type="ECO:0000256" key="2">
    <source>
        <dbReference type="ARBA" id="ARBA00000909"/>
    </source>
</evidence>
<evidence type="ECO:0000256" key="13">
    <source>
        <dbReference type="SAM" id="SignalP"/>
    </source>
</evidence>
<feature type="signal peptide" evidence="13">
    <location>
        <begin position="1"/>
        <end position="21"/>
    </location>
</feature>
<dbReference type="SUPFAM" id="SSF64153">
    <property type="entry name" value="YjeF N-terminal domain-like"/>
    <property type="match status" value="1"/>
</dbReference>
<dbReference type="GO" id="GO:0000166">
    <property type="term" value="F:nucleotide binding"/>
    <property type="evidence" value="ECO:0007669"/>
    <property type="project" value="UniProtKB-KW"/>
</dbReference>
<dbReference type="GO" id="GO:0005576">
    <property type="term" value="C:extracellular region"/>
    <property type="evidence" value="ECO:0007669"/>
    <property type="project" value="UniProtKB-SubCell"/>
</dbReference>
<comment type="catalytic activity">
    <reaction evidence="2 12">
        <text>(6R)-NADPHX = (6S)-NADPHX</text>
        <dbReference type="Rhea" id="RHEA:32227"/>
        <dbReference type="ChEBI" id="CHEBI:64076"/>
        <dbReference type="ChEBI" id="CHEBI:64077"/>
        <dbReference type="EC" id="5.1.99.6"/>
    </reaction>
</comment>
<keyword evidence="7" id="KW-0809">Transit peptide</keyword>
<evidence type="ECO:0000256" key="8">
    <source>
        <dbReference type="ARBA" id="ARBA00022958"/>
    </source>
</evidence>
<keyword evidence="15" id="KW-1185">Reference proteome</keyword>
<keyword evidence="9 12" id="KW-0520">NAD</keyword>
<evidence type="ECO:0000256" key="6">
    <source>
        <dbReference type="ARBA" id="ARBA00022857"/>
    </source>
</evidence>
<dbReference type="KEGG" id="tsr:106557201"/>
<dbReference type="RefSeq" id="XP_013931845.1">
    <property type="nucleotide sequence ID" value="XM_014076370.1"/>
</dbReference>
<comment type="similarity">
    <text evidence="12">Belongs to the NnrE/AIBP family.</text>
</comment>
<dbReference type="InterPro" id="IPR036652">
    <property type="entry name" value="YjeF_N_dom_sf"/>
</dbReference>
<keyword evidence="4 12" id="KW-0479">Metal-binding</keyword>
<keyword evidence="10 12" id="KW-0496">Mitochondrion</keyword>
<feature type="binding site" evidence="12">
    <location>
        <position position="170"/>
    </location>
    <ligand>
        <name>K(+)</name>
        <dbReference type="ChEBI" id="CHEBI:29103"/>
    </ligand>
</feature>
<evidence type="ECO:0000256" key="1">
    <source>
        <dbReference type="ARBA" id="ARBA00000013"/>
    </source>
</evidence>
<gene>
    <name evidence="12 16" type="primary">APOA1BP</name>
    <name evidence="12" type="synonym">AIBP</name>
</gene>